<keyword evidence="4" id="KW-1185">Reference proteome</keyword>
<dbReference type="KEGG" id="lfa:LFA_2129"/>
<dbReference type="RefSeq" id="WP_052673929.1">
    <property type="nucleotide sequence ID" value="NZ_LN614827.1"/>
</dbReference>
<dbReference type="OrthoDB" id="5654222at2"/>
<reference evidence="4" key="1">
    <citation type="submission" date="2014-09" db="EMBL/GenBank/DDBJ databases">
        <authorList>
            <person name="Gomez-Valero L."/>
        </authorList>
    </citation>
    <scope>NUCLEOTIDE SEQUENCE [LARGE SCALE GENOMIC DNA]</scope>
    <source>
        <strain evidence="4">ATCC700992</strain>
    </source>
</reference>
<keyword evidence="2" id="KW-0812">Transmembrane</keyword>
<accession>A0A098G4X0</accession>
<proteinExistence type="predicted"/>
<name>A0A098G4X0_9GAMM</name>
<keyword evidence="2" id="KW-0472">Membrane</keyword>
<protein>
    <recommendedName>
        <fullName evidence="5">Effector protein B, substrate of the Dot/Icm secretion system</fullName>
    </recommendedName>
</protein>
<keyword evidence="1" id="KW-0175">Coiled coil</keyword>
<keyword evidence="2" id="KW-1133">Transmembrane helix</keyword>
<organism evidence="3 4">
    <name type="scientific">Legionella fallonii LLAP-10</name>
    <dbReference type="NCBI Taxonomy" id="1212491"/>
    <lineage>
        <taxon>Bacteria</taxon>
        <taxon>Pseudomonadati</taxon>
        <taxon>Pseudomonadota</taxon>
        <taxon>Gammaproteobacteria</taxon>
        <taxon>Legionellales</taxon>
        <taxon>Legionellaceae</taxon>
        <taxon>Legionella</taxon>
    </lineage>
</organism>
<evidence type="ECO:0000256" key="2">
    <source>
        <dbReference type="SAM" id="Phobius"/>
    </source>
</evidence>
<dbReference type="AlphaFoldDB" id="A0A098G4X0"/>
<dbReference type="HOGENOM" id="CLU_949268_0_0_6"/>
<gene>
    <name evidence="3" type="ORF">LFA_2129</name>
</gene>
<dbReference type="EMBL" id="LN614827">
    <property type="protein sequence ID" value="CEG57512.1"/>
    <property type="molecule type" value="Genomic_DNA"/>
</dbReference>
<dbReference type="Proteomes" id="UP000032430">
    <property type="component" value="Chromosome I"/>
</dbReference>
<feature type="transmembrane region" description="Helical" evidence="2">
    <location>
        <begin position="234"/>
        <end position="255"/>
    </location>
</feature>
<evidence type="ECO:0000313" key="3">
    <source>
        <dbReference type="EMBL" id="CEG57512.1"/>
    </source>
</evidence>
<feature type="coiled-coil region" evidence="1">
    <location>
        <begin position="148"/>
        <end position="175"/>
    </location>
</feature>
<evidence type="ECO:0008006" key="5">
    <source>
        <dbReference type="Google" id="ProtNLM"/>
    </source>
</evidence>
<evidence type="ECO:0000256" key="1">
    <source>
        <dbReference type="SAM" id="Coils"/>
    </source>
</evidence>
<evidence type="ECO:0000313" key="4">
    <source>
        <dbReference type="Proteomes" id="UP000032430"/>
    </source>
</evidence>
<sequence length="293" mass="33567">MANINIAFLMLNKNGPLLHYKEHKSSNRANSSSSTESEGTCEGFKNVAGVLKLMAEEQKNYQFFVIYDENDPEKDKHFELATQAIRKSQKKDIDLSVISINNNVPNCPPPLYHSYVDAELSECQTDQQRIEHIARDTFNSIKRELTFVEELNKKKLQFEKQLSLIKAKAENLDQRGHDAAAKKANELHLRLTELSDGYFENPSRDNYEYFKKEAQEAINNSKSELQNHRGWNHILANIGLAILGFLVLYVAAVAINRGFFFTQTQSEKLVEDVDHLIDTDEYEADLSILAPRR</sequence>